<dbReference type="EMBL" id="JAUSYA010000001">
    <property type="protein sequence ID" value="MDQ0681371.1"/>
    <property type="molecule type" value="Genomic_DNA"/>
</dbReference>
<evidence type="ECO:0000313" key="3">
    <source>
        <dbReference type="Proteomes" id="UP001243364"/>
    </source>
</evidence>
<dbReference type="Proteomes" id="UP001243364">
    <property type="component" value="Unassembled WGS sequence"/>
</dbReference>
<proteinExistence type="predicted"/>
<feature type="region of interest" description="Disordered" evidence="1">
    <location>
        <begin position="166"/>
        <end position="197"/>
    </location>
</feature>
<comment type="caution">
    <text evidence="2">The sequence shown here is derived from an EMBL/GenBank/DDBJ whole genome shotgun (WGS) entry which is preliminary data.</text>
</comment>
<gene>
    <name evidence="2" type="ORF">QFZ56_000334</name>
</gene>
<evidence type="ECO:0000313" key="2">
    <source>
        <dbReference type="EMBL" id="MDQ0681371.1"/>
    </source>
</evidence>
<organism evidence="2 3">
    <name type="scientific">Streptomyces achromogenes</name>
    <dbReference type="NCBI Taxonomy" id="67255"/>
    <lineage>
        <taxon>Bacteria</taxon>
        <taxon>Bacillati</taxon>
        <taxon>Actinomycetota</taxon>
        <taxon>Actinomycetes</taxon>
        <taxon>Kitasatosporales</taxon>
        <taxon>Streptomycetaceae</taxon>
        <taxon>Streptomyces</taxon>
    </lineage>
</organism>
<feature type="region of interest" description="Disordered" evidence="1">
    <location>
        <begin position="227"/>
        <end position="248"/>
    </location>
</feature>
<accession>A0ABU0PTU9</accession>
<name>A0ABU0PTU9_STRAH</name>
<dbReference type="RefSeq" id="WP_307039362.1">
    <property type="nucleotide sequence ID" value="NZ_JAUSYA010000001.1"/>
</dbReference>
<evidence type="ECO:0000256" key="1">
    <source>
        <dbReference type="SAM" id="MobiDB-lite"/>
    </source>
</evidence>
<protein>
    <recommendedName>
        <fullName evidence="4">Secreted protein</fullName>
    </recommendedName>
</protein>
<feature type="compositionally biased region" description="Low complexity" evidence="1">
    <location>
        <begin position="187"/>
        <end position="197"/>
    </location>
</feature>
<feature type="compositionally biased region" description="Basic and acidic residues" evidence="1">
    <location>
        <begin position="239"/>
        <end position="248"/>
    </location>
</feature>
<keyword evidence="3" id="KW-1185">Reference proteome</keyword>
<sequence>MRGLRQLAATTGALTTALVLLLLMAPPSAAGGPGSVLLVSPTSRRTASSYGTDEVYTRMEELLPQAGSELDERAEEAPDRGAEDTWMEQVRDMVTVSWMLPDSRPWRTDEVYTSASGTEDIWIHTTLELPQDTASSGVGGWHRAKRSAELRALLDGLGVLRAAAGEPQETAATADALPETGAGPGGTATDAPATAGPPDLIDRAGWAIPALALGLLLGFEGATLRRRRAAARHGSAPPREPRQELLDS</sequence>
<evidence type="ECO:0008006" key="4">
    <source>
        <dbReference type="Google" id="ProtNLM"/>
    </source>
</evidence>
<reference evidence="2 3" key="1">
    <citation type="submission" date="2023-07" db="EMBL/GenBank/DDBJ databases">
        <title>Comparative genomics of wheat-associated soil bacteria to identify genetic determinants of phenazine resistance.</title>
        <authorList>
            <person name="Mouncey N."/>
        </authorList>
    </citation>
    <scope>NUCLEOTIDE SEQUENCE [LARGE SCALE GENOMIC DNA]</scope>
    <source>
        <strain evidence="2 3">W4I19-2</strain>
    </source>
</reference>